<dbReference type="EMBL" id="CP001291">
    <property type="protein sequence ID" value="ACK69746.1"/>
    <property type="molecule type" value="Genomic_DNA"/>
</dbReference>
<proteinExistence type="predicted"/>
<dbReference type="Pfam" id="PF14271">
    <property type="entry name" value="DUF4359"/>
    <property type="match status" value="1"/>
</dbReference>
<dbReference type="KEGG" id="cyc:PCC7424_1299"/>
<dbReference type="STRING" id="65393.PCC7424_1299"/>
<dbReference type="OrthoDB" id="573423at2"/>
<sequence>MKKNVTIGGIVLVAVGIAMGVTNPNPQAYINYMSEKLLTEGEKVFCQKTEACQENSSGIVKNALAIVRGKVARPLIQTVIEESTTRQNFLLFSLYNTEVPDVGSIKTLGILNQFFIYSKSSQ</sequence>
<keyword evidence="2" id="KW-1185">Reference proteome</keyword>
<evidence type="ECO:0000313" key="2">
    <source>
        <dbReference type="Proteomes" id="UP000002384"/>
    </source>
</evidence>
<dbReference type="eggNOG" id="ENOG5031ZWX">
    <property type="taxonomic scope" value="Bacteria"/>
</dbReference>
<dbReference type="Proteomes" id="UP000002384">
    <property type="component" value="Chromosome"/>
</dbReference>
<reference evidence="2" key="1">
    <citation type="journal article" date="2011" name="MBio">
        <title>Novel metabolic attributes of the genus Cyanothece, comprising a group of unicellular nitrogen-fixing Cyanobacteria.</title>
        <authorList>
            <person name="Bandyopadhyay A."/>
            <person name="Elvitigala T."/>
            <person name="Welsh E."/>
            <person name="Stockel J."/>
            <person name="Liberton M."/>
            <person name="Min H."/>
            <person name="Sherman L.A."/>
            <person name="Pakrasi H.B."/>
        </authorList>
    </citation>
    <scope>NUCLEOTIDE SEQUENCE [LARGE SCALE GENOMIC DNA]</scope>
    <source>
        <strain evidence="2">PCC 7424</strain>
    </source>
</reference>
<dbReference type="HOGENOM" id="CLU_153663_2_0_3"/>
<dbReference type="RefSeq" id="WP_012598692.1">
    <property type="nucleotide sequence ID" value="NC_011729.1"/>
</dbReference>
<protein>
    <recommendedName>
        <fullName evidence="3">DUF4359 domain-containing protein</fullName>
    </recommendedName>
</protein>
<evidence type="ECO:0000313" key="1">
    <source>
        <dbReference type="EMBL" id="ACK69746.1"/>
    </source>
</evidence>
<evidence type="ECO:0008006" key="3">
    <source>
        <dbReference type="Google" id="ProtNLM"/>
    </source>
</evidence>
<gene>
    <name evidence="1" type="ordered locus">PCC7424_1299</name>
</gene>
<accession>B7K7H8</accession>
<dbReference type="InterPro" id="IPR025578">
    <property type="entry name" value="DUF4359"/>
</dbReference>
<organism evidence="1 2">
    <name type="scientific">Gloeothece citriformis (strain PCC 7424)</name>
    <name type="common">Cyanothece sp. (strain PCC 7424)</name>
    <dbReference type="NCBI Taxonomy" id="65393"/>
    <lineage>
        <taxon>Bacteria</taxon>
        <taxon>Bacillati</taxon>
        <taxon>Cyanobacteriota</taxon>
        <taxon>Cyanophyceae</taxon>
        <taxon>Oscillatoriophycideae</taxon>
        <taxon>Chroococcales</taxon>
        <taxon>Aphanothecaceae</taxon>
        <taxon>Gloeothece</taxon>
        <taxon>Gloeothece citriformis</taxon>
    </lineage>
</organism>
<name>B7K7H8_GLOC7</name>
<dbReference type="AlphaFoldDB" id="B7K7H8"/>